<evidence type="ECO:0000313" key="2">
    <source>
        <dbReference type="EMBL" id="GER27351.1"/>
    </source>
</evidence>
<name>A0A5A7P459_STRAF</name>
<feature type="region of interest" description="Disordered" evidence="1">
    <location>
        <begin position="85"/>
        <end position="132"/>
    </location>
</feature>
<protein>
    <submittedName>
        <fullName evidence="2">RING/U-box superfamily protein</fullName>
    </submittedName>
</protein>
<proteinExistence type="predicted"/>
<comment type="caution">
    <text evidence="2">The sequence shown here is derived from an EMBL/GenBank/DDBJ whole genome shotgun (WGS) entry which is preliminary data.</text>
</comment>
<dbReference type="EMBL" id="BKCP01001780">
    <property type="protein sequence ID" value="GER27351.1"/>
    <property type="molecule type" value="Genomic_DNA"/>
</dbReference>
<accession>A0A5A7P459</accession>
<dbReference type="Proteomes" id="UP000325081">
    <property type="component" value="Unassembled WGS sequence"/>
</dbReference>
<reference evidence="3" key="1">
    <citation type="journal article" date="2019" name="Curr. Biol.">
        <title>Genome Sequence of Striga asiatica Provides Insight into the Evolution of Plant Parasitism.</title>
        <authorList>
            <person name="Yoshida S."/>
            <person name="Kim S."/>
            <person name="Wafula E.K."/>
            <person name="Tanskanen J."/>
            <person name="Kim Y.M."/>
            <person name="Honaas L."/>
            <person name="Yang Z."/>
            <person name="Spallek T."/>
            <person name="Conn C.E."/>
            <person name="Ichihashi Y."/>
            <person name="Cheong K."/>
            <person name="Cui S."/>
            <person name="Der J.P."/>
            <person name="Gundlach H."/>
            <person name="Jiao Y."/>
            <person name="Hori C."/>
            <person name="Ishida J.K."/>
            <person name="Kasahara H."/>
            <person name="Kiba T."/>
            <person name="Kim M.S."/>
            <person name="Koo N."/>
            <person name="Laohavisit A."/>
            <person name="Lee Y.H."/>
            <person name="Lumba S."/>
            <person name="McCourt P."/>
            <person name="Mortimer J.C."/>
            <person name="Mutuku J.M."/>
            <person name="Nomura T."/>
            <person name="Sasaki-Sekimoto Y."/>
            <person name="Seto Y."/>
            <person name="Wang Y."/>
            <person name="Wakatake T."/>
            <person name="Sakakibara H."/>
            <person name="Demura T."/>
            <person name="Yamaguchi S."/>
            <person name="Yoneyama K."/>
            <person name="Manabe R.I."/>
            <person name="Nelson D.C."/>
            <person name="Schulman A.H."/>
            <person name="Timko M.P."/>
            <person name="dePamphilis C.W."/>
            <person name="Choi D."/>
            <person name="Shirasu K."/>
        </authorList>
    </citation>
    <scope>NUCLEOTIDE SEQUENCE [LARGE SCALE GENOMIC DNA]</scope>
    <source>
        <strain evidence="3">cv. UVA1</strain>
    </source>
</reference>
<gene>
    <name evidence="2" type="ORF">STAS_03051</name>
</gene>
<evidence type="ECO:0000256" key="1">
    <source>
        <dbReference type="SAM" id="MobiDB-lite"/>
    </source>
</evidence>
<evidence type="ECO:0000313" key="3">
    <source>
        <dbReference type="Proteomes" id="UP000325081"/>
    </source>
</evidence>
<feature type="compositionally biased region" description="Low complexity" evidence="1">
    <location>
        <begin position="117"/>
        <end position="126"/>
    </location>
</feature>
<organism evidence="2 3">
    <name type="scientific">Striga asiatica</name>
    <name type="common">Asiatic witchweed</name>
    <name type="synonym">Buchnera asiatica</name>
    <dbReference type="NCBI Taxonomy" id="4170"/>
    <lineage>
        <taxon>Eukaryota</taxon>
        <taxon>Viridiplantae</taxon>
        <taxon>Streptophyta</taxon>
        <taxon>Embryophyta</taxon>
        <taxon>Tracheophyta</taxon>
        <taxon>Spermatophyta</taxon>
        <taxon>Magnoliopsida</taxon>
        <taxon>eudicotyledons</taxon>
        <taxon>Gunneridae</taxon>
        <taxon>Pentapetalae</taxon>
        <taxon>asterids</taxon>
        <taxon>lamiids</taxon>
        <taxon>Lamiales</taxon>
        <taxon>Orobanchaceae</taxon>
        <taxon>Buchnereae</taxon>
        <taxon>Striga</taxon>
    </lineage>
</organism>
<dbReference type="AlphaFoldDB" id="A0A5A7P459"/>
<keyword evidence="3" id="KW-1185">Reference proteome</keyword>
<sequence length="132" mass="13737">MTSTLENKRGSNSRHTQPVAAVPAIYDVFFASCLIEVAATDEPAPPPVELCTSSLADPSSVICSTTGKTVAVTVSFSYVDIAATARRRHEPSHHQEPATPPTQSSHHQQPAPPPAGPTRSSAATSSVGHGLN</sequence>